<name>K0SQS5_THAOC</name>
<feature type="region of interest" description="Disordered" evidence="1">
    <location>
        <begin position="176"/>
        <end position="204"/>
    </location>
</feature>
<feature type="compositionally biased region" description="Basic and acidic residues" evidence="1">
    <location>
        <begin position="194"/>
        <end position="204"/>
    </location>
</feature>
<evidence type="ECO:0000256" key="1">
    <source>
        <dbReference type="SAM" id="MobiDB-lite"/>
    </source>
</evidence>
<dbReference type="Proteomes" id="UP000266841">
    <property type="component" value="Unassembled WGS sequence"/>
</dbReference>
<feature type="region of interest" description="Disordered" evidence="1">
    <location>
        <begin position="1"/>
        <end position="67"/>
    </location>
</feature>
<sequence length="204" mass="22271">MAGGSGAIPLTTGARRGGRRYAEARGESRLGVAVEGPGRQERAPRLLGGGRVSAWNTKPASERGHSSYEAMDGSDFLQESVGALKRRFEPACRFLKRVTGHLGPKGPLPAGGLVLQDPYDFLPRTMVKPIAVERYQSKIFNEPRRPNRKMRKTGAPTLKACIRRVEDLTGSAEEAWRMDMSRGRGTLSSPPRLTCHELTRASSS</sequence>
<evidence type="ECO:0000313" key="3">
    <source>
        <dbReference type="Proteomes" id="UP000266841"/>
    </source>
</evidence>
<dbReference type="AlphaFoldDB" id="K0SQS5"/>
<gene>
    <name evidence="2" type="ORF">THAOC_11249</name>
</gene>
<protein>
    <submittedName>
        <fullName evidence="2">Uncharacterized protein</fullName>
    </submittedName>
</protein>
<accession>K0SQS5</accession>
<dbReference type="EMBL" id="AGNL01012787">
    <property type="protein sequence ID" value="EJK67685.1"/>
    <property type="molecule type" value="Genomic_DNA"/>
</dbReference>
<organism evidence="2 3">
    <name type="scientific">Thalassiosira oceanica</name>
    <name type="common">Marine diatom</name>
    <dbReference type="NCBI Taxonomy" id="159749"/>
    <lineage>
        <taxon>Eukaryota</taxon>
        <taxon>Sar</taxon>
        <taxon>Stramenopiles</taxon>
        <taxon>Ochrophyta</taxon>
        <taxon>Bacillariophyta</taxon>
        <taxon>Coscinodiscophyceae</taxon>
        <taxon>Thalassiosirophycidae</taxon>
        <taxon>Thalassiosirales</taxon>
        <taxon>Thalassiosiraceae</taxon>
        <taxon>Thalassiosira</taxon>
    </lineage>
</organism>
<keyword evidence="3" id="KW-1185">Reference proteome</keyword>
<reference evidence="2 3" key="1">
    <citation type="journal article" date="2012" name="Genome Biol.">
        <title>Genome and low-iron response of an oceanic diatom adapted to chronic iron limitation.</title>
        <authorList>
            <person name="Lommer M."/>
            <person name="Specht M."/>
            <person name="Roy A.S."/>
            <person name="Kraemer L."/>
            <person name="Andreson R."/>
            <person name="Gutowska M.A."/>
            <person name="Wolf J."/>
            <person name="Bergner S.V."/>
            <person name="Schilhabel M.B."/>
            <person name="Klostermeier U.C."/>
            <person name="Beiko R.G."/>
            <person name="Rosenstiel P."/>
            <person name="Hippler M."/>
            <person name="Laroche J."/>
        </authorList>
    </citation>
    <scope>NUCLEOTIDE SEQUENCE [LARGE SCALE GENOMIC DNA]</scope>
    <source>
        <strain evidence="2 3">CCMP1005</strain>
    </source>
</reference>
<proteinExistence type="predicted"/>
<comment type="caution">
    <text evidence="2">The sequence shown here is derived from an EMBL/GenBank/DDBJ whole genome shotgun (WGS) entry which is preliminary data.</text>
</comment>
<evidence type="ECO:0000313" key="2">
    <source>
        <dbReference type="EMBL" id="EJK67685.1"/>
    </source>
</evidence>